<dbReference type="Proteomes" id="UP001500016">
    <property type="component" value="Unassembled WGS sequence"/>
</dbReference>
<dbReference type="SUPFAM" id="SSF51905">
    <property type="entry name" value="FAD/NAD(P)-binding domain"/>
    <property type="match status" value="1"/>
</dbReference>
<evidence type="ECO:0000313" key="1">
    <source>
        <dbReference type="EMBL" id="GAA2103262.1"/>
    </source>
</evidence>
<evidence type="ECO:0000313" key="2">
    <source>
        <dbReference type="Proteomes" id="UP001500016"/>
    </source>
</evidence>
<gene>
    <name evidence="1" type="ORF">GCM10009801_78120</name>
</gene>
<dbReference type="InterPro" id="IPR036188">
    <property type="entry name" value="FAD/NAD-bd_sf"/>
</dbReference>
<reference evidence="2" key="1">
    <citation type="journal article" date="2019" name="Int. J. Syst. Evol. Microbiol.">
        <title>The Global Catalogue of Microorganisms (GCM) 10K type strain sequencing project: providing services to taxonomists for standard genome sequencing and annotation.</title>
        <authorList>
            <consortium name="The Broad Institute Genomics Platform"/>
            <consortium name="The Broad Institute Genome Sequencing Center for Infectious Disease"/>
            <person name="Wu L."/>
            <person name="Ma J."/>
        </authorList>
    </citation>
    <scope>NUCLEOTIDE SEQUENCE [LARGE SCALE GENOMIC DNA]</scope>
    <source>
        <strain evidence="2">JCM 15478</strain>
    </source>
</reference>
<name>A0ABP5IMH2_9ACTN</name>
<accession>A0ABP5IMH2</accession>
<organism evidence="1 2">
    <name type="scientific">Streptomyces albiaxialis</name>
    <dbReference type="NCBI Taxonomy" id="329523"/>
    <lineage>
        <taxon>Bacteria</taxon>
        <taxon>Bacillati</taxon>
        <taxon>Actinomycetota</taxon>
        <taxon>Actinomycetes</taxon>
        <taxon>Kitasatosporales</taxon>
        <taxon>Streptomycetaceae</taxon>
        <taxon>Streptomyces</taxon>
    </lineage>
</organism>
<keyword evidence="2" id="KW-1185">Reference proteome</keyword>
<keyword evidence="1" id="KW-0560">Oxidoreductase</keyword>
<dbReference type="EMBL" id="BAAAPE010000028">
    <property type="protein sequence ID" value="GAA2103262.1"/>
    <property type="molecule type" value="Genomic_DNA"/>
</dbReference>
<proteinExistence type="predicted"/>
<keyword evidence="1" id="KW-0503">Monooxygenase</keyword>
<dbReference type="PANTHER" id="PTHR43422:SF3">
    <property type="entry name" value="THIAMINE THIAZOLE SYNTHASE"/>
    <property type="match status" value="1"/>
</dbReference>
<sequence>MGTAHAVVLGAGMSGLFAARALTGSYERVTVVERDHLPAGAEPRKGIPQGRHVHALLGTGERAMERLFPGVTEELRDAGAVTSRLLQESRYVLGGAPLARGDTGVSALQATRPLLEATVRARVAALPGVKFLEGWDVLGPEADGGRVTGARVRRRREGSEEEVLRADLVVDALGRAGHAAGWTRELGHGAPPEERLKIDVGYATRFVALPEGALDGDKLVLVGSVPGFSTRGAALLLQEGGRWLLTLAGMAGDHPPTDDEGFLAYARATLPPGLYETVRDAEPLGTTVFHRFPHSLRRRFERLASLPEGLIAVGDGVSSFNPVYGQGMTVAAQEAEALGACLEEGGPDGLPRRYFAAAARVIGPAWEMARNADLSVPQVPAERPLALRLLGRYAQRLILVARHDPEAAARYVRVTQLLDPPSALLAPGLAARVLRGPRRPAP</sequence>
<dbReference type="RefSeq" id="WP_344535391.1">
    <property type="nucleotide sequence ID" value="NZ_BAAAPE010000028.1"/>
</dbReference>
<comment type="caution">
    <text evidence="1">The sequence shown here is derived from an EMBL/GenBank/DDBJ whole genome shotgun (WGS) entry which is preliminary data.</text>
</comment>
<dbReference type="GO" id="GO:0004497">
    <property type="term" value="F:monooxygenase activity"/>
    <property type="evidence" value="ECO:0007669"/>
    <property type="project" value="UniProtKB-KW"/>
</dbReference>
<dbReference type="PANTHER" id="PTHR43422">
    <property type="entry name" value="THIAMINE THIAZOLE SYNTHASE"/>
    <property type="match status" value="1"/>
</dbReference>
<dbReference type="Gene3D" id="3.50.50.60">
    <property type="entry name" value="FAD/NAD(P)-binding domain"/>
    <property type="match status" value="1"/>
</dbReference>
<protein>
    <submittedName>
        <fullName evidence="1">FAD-binding monooxygenase</fullName>
    </submittedName>
</protein>